<feature type="transmembrane region" description="Helical" evidence="7">
    <location>
        <begin position="386"/>
        <end position="411"/>
    </location>
</feature>
<dbReference type="InterPro" id="IPR004896">
    <property type="entry name" value="PucC-rel"/>
</dbReference>
<evidence type="ECO:0000256" key="4">
    <source>
        <dbReference type="ARBA" id="ARBA00022989"/>
    </source>
</evidence>
<keyword evidence="5 7" id="KW-0472">Membrane</keyword>
<evidence type="ECO:0000313" key="8">
    <source>
        <dbReference type="EMBL" id="PWS39022.1"/>
    </source>
</evidence>
<comment type="subcellular location">
    <subcellularLocation>
        <location evidence="1">Membrane</location>
        <topology evidence="1">Multi-pass membrane protein</topology>
    </subcellularLocation>
</comment>
<dbReference type="EMBL" id="QGNA01000001">
    <property type="protein sequence ID" value="PWS39022.1"/>
    <property type="molecule type" value="Genomic_DNA"/>
</dbReference>
<dbReference type="Gene3D" id="1.20.1250.20">
    <property type="entry name" value="MFS general substrate transporter like domains"/>
    <property type="match status" value="1"/>
</dbReference>
<comment type="similarity">
    <text evidence="2">Belongs to the PucC family.</text>
</comment>
<dbReference type="InterPro" id="IPR036259">
    <property type="entry name" value="MFS_trans_sf"/>
</dbReference>
<feature type="transmembrane region" description="Helical" evidence="7">
    <location>
        <begin position="328"/>
        <end position="348"/>
    </location>
</feature>
<feature type="region of interest" description="Disordered" evidence="6">
    <location>
        <begin position="461"/>
        <end position="481"/>
    </location>
</feature>
<dbReference type="Proteomes" id="UP000245765">
    <property type="component" value="Unassembled WGS sequence"/>
</dbReference>
<dbReference type="RefSeq" id="WP_109869643.1">
    <property type="nucleotide sequence ID" value="NZ_QGNA01000001.1"/>
</dbReference>
<evidence type="ECO:0000256" key="7">
    <source>
        <dbReference type="SAM" id="Phobius"/>
    </source>
</evidence>
<dbReference type="AlphaFoldDB" id="A0A317FKY4"/>
<feature type="transmembrane region" description="Helical" evidence="7">
    <location>
        <begin position="207"/>
        <end position="228"/>
    </location>
</feature>
<dbReference type="CDD" id="cd06176">
    <property type="entry name" value="MFS_BCD_PucC-like"/>
    <property type="match status" value="1"/>
</dbReference>
<evidence type="ECO:0000256" key="5">
    <source>
        <dbReference type="ARBA" id="ARBA00023136"/>
    </source>
</evidence>
<keyword evidence="9" id="KW-1185">Reference proteome</keyword>
<feature type="transmembrane region" description="Helical" evidence="7">
    <location>
        <begin position="354"/>
        <end position="374"/>
    </location>
</feature>
<evidence type="ECO:0000256" key="3">
    <source>
        <dbReference type="ARBA" id="ARBA00022692"/>
    </source>
</evidence>
<feature type="transmembrane region" description="Helical" evidence="7">
    <location>
        <begin position="105"/>
        <end position="129"/>
    </location>
</feature>
<dbReference type="SUPFAM" id="SSF103473">
    <property type="entry name" value="MFS general substrate transporter"/>
    <property type="match status" value="1"/>
</dbReference>
<evidence type="ECO:0000256" key="1">
    <source>
        <dbReference type="ARBA" id="ARBA00004141"/>
    </source>
</evidence>
<feature type="transmembrane region" description="Helical" evidence="7">
    <location>
        <begin position="66"/>
        <end position="84"/>
    </location>
</feature>
<evidence type="ECO:0000256" key="2">
    <source>
        <dbReference type="ARBA" id="ARBA00008412"/>
    </source>
</evidence>
<organism evidence="8 9">
    <name type="scientific">Falsiroseomonas bella</name>
    <dbReference type="NCBI Taxonomy" id="2184016"/>
    <lineage>
        <taxon>Bacteria</taxon>
        <taxon>Pseudomonadati</taxon>
        <taxon>Pseudomonadota</taxon>
        <taxon>Alphaproteobacteria</taxon>
        <taxon>Acetobacterales</taxon>
        <taxon>Roseomonadaceae</taxon>
        <taxon>Falsiroseomonas</taxon>
    </lineage>
</organism>
<feature type="transmembrane region" description="Helical" evidence="7">
    <location>
        <begin position="141"/>
        <end position="165"/>
    </location>
</feature>
<dbReference type="PANTHER" id="PTHR23538:SF1">
    <property type="entry name" value="44.5 KD BACTERIOCHLOROPHYLL SYNTHASE SUBUNIT"/>
    <property type="match status" value="1"/>
</dbReference>
<comment type="caution">
    <text evidence="8">The sequence shown here is derived from an EMBL/GenBank/DDBJ whole genome shotgun (WGS) entry which is preliminary data.</text>
</comment>
<feature type="transmembrane region" description="Helical" evidence="7">
    <location>
        <begin position="436"/>
        <end position="457"/>
    </location>
</feature>
<feature type="transmembrane region" description="Helical" evidence="7">
    <location>
        <begin position="35"/>
        <end position="54"/>
    </location>
</feature>
<feature type="transmembrane region" description="Helical" evidence="7">
    <location>
        <begin position="177"/>
        <end position="201"/>
    </location>
</feature>
<keyword evidence="4 7" id="KW-1133">Transmembrane helix</keyword>
<dbReference type="Pfam" id="PF03209">
    <property type="entry name" value="PUCC"/>
    <property type="match status" value="1"/>
</dbReference>
<accession>A0A317FKY4</accession>
<proteinExistence type="inferred from homology"/>
<evidence type="ECO:0000256" key="6">
    <source>
        <dbReference type="SAM" id="MobiDB-lite"/>
    </source>
</evidence>
<dbReference type="OrthoDB" id="8558818at2"/>
<gene>
    <name evidence="8" type="ORF">DFH01_07190</name>
</gene>
<feature type="transmembrane region" description="Helical" evidence="7">
    <location>
        <begin position="265"/>
        <end position="282"/>
    </location>
</feature>
<dbReference type="GO" id="GO:0016020">
    <property type="term" value="C:membrane"/>
    <property type="evidence" value="ECO:0007669"/>
    <property type="project" value="UniProtKB-SubCell"/>
</dbReference>
<keyword evidence="3 7" id="KW-0812">Transmembrane</keyword>
<feature type="transmembrane region" description="Helical" evidence="7">
    <location>
        <begin position="288"/>
        <end position="316"/>
    </location>
</feature>
<protein>
    <submittedName>
        <fullName evidence="8">MFS transporter</fullName>
    </submittedName>
</protein>
<dbReference type="PANTHER" id="PTHR23538">
    <property type="entry name" value="44.5 KD BACTERIOCHLOROPHYLL SYNTHASE SUBUNIT"/>
    <property type="match status" value="1"/>
</dbReference>
<name>A0A317FKY4_9PROT</name>
<dbReference type="InterPro" id="IPR026036">
    <property type="entry name" value="PucC"/>
</dbReference>
<sequence>MNRFEAKIANIWTKVGSELLPFADVTSKELSWPKLLRLSLFQISCGMTAVLLIGTLNRVMIVELQVAAGLVATMLALPLVFAPLRALIGFKSDTHRSVLGWRRVPYIWIGTTWQFGGLAMMPFALIVLSGDTWAPPWAGQLAAAIAFLMVGAGMHTVQTVGLALATDLVPEKEQPNIVALLSLMLLVGMVISALLFGLLLADFSQLRLIQVIQGCAGATLILNLVAIWKQEARNPERTQGAQQGDPGFLESFRMLRASGPWDRRLLASGLGFAGFAMQDVLLEPYGGQILGLGVGATTGLTALLAGGSAVGFVMGARWLSRGADAHRLAAYGALTGAAAFAFVTLAGVVESRGLFALGSLCIGLGGGLFAHATLTACMRLAPPNQIGLALGVWGAVQATAAGLAIGAGGVVRDAISALAVSGALGDAMSGPGTGYYAVYIFEIGLLFFTLAVVGPLVRGTGAPRTRPRPQSGSGMAGSAHV</sequence>
<reference evidence="9" key="1">
    <citation type="submission" date="2018-05" db="EMBL/GenBank/DDBJ databases">
        <authorList>
            <person name="Du Z."/>
            <person name="Wang X."/>
        </authorList>
    </citation>
    <scope>NUCLEOTIDE SEQUENCE [LARGE SCALE GENOMIC DNA]</scope>
    <source>
        <strain evidence="9">CQN31</strain>
    </source>
</reference>
<evidence type="ECO:0000313" key="9">
    <source>
        <dbReference type="Proteomes" id="UP000245765"/>
    </source>
</evidence>